<sequence length="337" mass="36440">MPRDLLMAVISNKYEEVPSSASQDEEDPLVAEAKACLALKEHIFDAVQPGEVETLRPSGFSALEFFSANKPRTCAWLEAPLHLFVLRKIAVPPDQVDSNPPFVPKAAFTPDVNTPKPLYPVSPTVHPLDVDDVVLRRLAAAGFCSSSLAFLAGTGGWRGFAGLLSAPAVCGLPNDIGGGGHQDSGPTQPLVSSDQCLLCRLYAHFQRVYKGLVLNASHYEEADHRVKSSSTCMKIPPGDIKWAPGSAVSVLGWTGAPAGLAPRKIKTLSIQESINLMNRVRQDYLASWRKFNLPALPKLPPQPALSLKYRETELLDEDDDAETLSADESDCETVIDG</sequence>
<gene>
    <name evidence="2" type="ORF">DILT_LOCUS6708</name>
</gene>
<evidence type="ECO:0000313" key="2">
    <source>
        <dbReference type="EMBL" id="VDN10877.1"/>
    </source>
</evidence>
<evidence type="ECO:0000256" key="1">
    <source>
        <dbReference type="SAM" id="MobiDB-lite"/>
    </source>
</evidence>
<organism evidence="2 3">
    <name type="scientific">Dibothriocephalus latus</name>
    <name type="common">Fish tapeworm</name>
    <name type="synonym">Diphyllobothrium latum</name>
    <dbReference type="NCBI Taxonomy" id="60516"/>
    <lineage>
        <taxon>Eukaryota</taxon>
        <taxon>Metazoa</taxon>
        <taxon>Spiralia</taxon>
        <taxon>Lophotrochozoa</taxon>
        <taxon>Platyhelminthes</taxon>
        <taxon>Cestoda</taxon>
        <taxon>Eucestoda</taxon>
        <taxon>Diphyllobothriidea</taxon>
        <taxon>Diphyllobothriidae</taxon>
        <taxon>Dibothriocephalus</taxon>
    </lineage>
</organism>
<dbReference type="EMBL" id="UYRU01050193">
    <property type="protein sequence ID" value="VDN10877.1"/>
    <property type="molecule type" value="Genomic_DNA"/>
</dbReference>
<name>A0A3P7LG81_DIBLA</name>
<reference evidence="2 3" key="1">
    <citation type="submission" date="2018-11" db="EMBL/GenBank/DDBJ databases">
        <authorList>
            <consortium name="Pathogen Informatics"/>
        </authorList>
    </citation>
    <scope>NUCLEOTIDE SEQUENCE [LARGE SCALE GENOMIC DNA]</scope>
</reference>
<keyword evidence="3" id="KW-1185">Reference proteome</keyword>
<dbReference type="OrthoDB" id="6251709at2759"/>
<evidence type="ECO:0000313" key="3">
    <source>
        <dbReference type="Proteomes" id="UP000281553"/>
    </source>
</evidence>
<feature type="region of interest" description="Disordered" evidence="1">
    <location>
        <begin position="316"/>
        <end position="337"/>
    </location>
</feature>
<proteinExistence type="predicted"/>
<accession>A0A3P7LG81</accession>
<dbReference type="AlphaFoldDB" id="A0A3P7LG81"/>
<protein>
    <submittedName>
        <fullName evidence="2">Uncharacterized protein</fullName>
    </submittedName>
</protein>
<dbReference type="Proteomes" id="UP000281553">
    <property type="component" value="Unassembled WGS sequence"/>
</dbReference>